<dbReference type="Proteomes" id="UP000256321">
    <property type="component" value="Unassembled WGS sequence"/>
</dbReference>
<proteinExistence type="predicted"/>
<organism evidence="2 3">
    <name type="scientific">Parabacteroides acidifaciens</name>
    <dbReference type="NCBI Taxonomy" id="2290935"/>
    <lineage>
        <taxon>Bacteria</taxon>
        <taxon>Pseudomonadati</taxon>
        <taxon>Bacteroidota</taxon>
        <taxon>Bacteroidia</taxon>
        <taxon>Bacteroidales</taxon>
        <taxon>Tannerellaceae</taxon>
        <taxon>Parabacteroides</taxon>
    </lineage>
</organism>
<evidence type="ECO:0000313" key="2">
    <source>
        <dbReference type="EMBL" id="RDU48122.1"/>
    </source>
</evidence>
<evidence type="ECO:0000313" key="1">
    <source>
        <dbReference type="EMBL" id="MBC8603188.1"/>
    </source>
</evidence>
<dbReference type="AlphaFoldDB" id="A0A3D8HBV3"/>
<protein>
    <submittedName>
        <fullName evidence="2">DUF5053 domain-containing protein</fullName>
    </submittedName>
</protein>
<dbReference type="Proteomes" id="UP000629596">
    <property type="component" value="Unassembled WGS sequence"/>
</dbReference>
<comment type="caution">
    <text evidence="2">The sequence shown here is derived from an EMBL/GenBank/DDBJ whole genome shotgun (WGS) entry which is preliminary data.</text>
</comment>
<dbReference type="RefSeq" id="WP_115500684.1">
    <property type="nucleotide sequence ID" value="NZ_JACRTI010000048.1"/>
</dbReference>
<dbReference type="EMBL" id="JACRTI010000048">
    <property type="protein sequence ID" value="MBC8603188.1"/>
    <property type="molecule type" value="Genomic_DNA"/>
</dbReference>
<evidence type="ECO:0000313" key="3">
    <source>
        <dbReference type="Proteomes" id="UP000256321"/>
    </source>
</evidence>
<keyword evidence="4" id="KW-1185">Reference proteome</keyword>
<reference evidence="2 3" key="1">
    <citation type="submission" date="2018-07" db="EMBL/GenBank/DDBJ databases">
        <title>Parabacteroides acidifaciens nov. sp., isolated from human feces.</title>
        <authorList>
            <person name="Wang Y.J."/>
        </authorList>
    </citation>
    <scope>NUCLEOTIDE SEQUENCE [LARGE SCALE GENOMIC DNA]</scope>
    <source>
        <strain evidence="2 3">426-9</strain>
    </source>
</reference>
<sequence length="129" mass="14537">MYDKIKELATRKRMAKTKEEKEAVKNAMFELQNSDPKAYGEALERLIKETANRLDELTVSEKMGEVTKIVSMSYIAQNYFGKTRSWLAHKLNGDIVNGKESSFTDEELSTLKLALSDLSKKLGSISAVL</sequence>
<gene>
    <name evidence="2" type="ORF">DWU89_16270</name>
    <name evidence="1" type="ORF">H8784_15865</name>
</gene>
<dbReference type="EMBL" id="QREV01000048">
    <property type="protein sequence ID" value="RDU48122.1"/>
    <property type="molecule type" value="Genomic_DNA"/>
</dbReference>
<accession>A0A3D8HBV3</accession>
<dbReference type="InterPro" id="IPR032483">
    <property type="entry name" value="DUF5053"/>
</dbReference>
<reference evidence="1 4" key="2">
    <citation type="submission" date="2020-08" db="EMBL/GenBank/DDBJ databases">
        <title>Genome public.</title>
        <authorList>
            <person name="Liu C."/>
            <person name="Sun Q."/>
        </authorList>
    </citation>
    <scope>NUCLEOTIDE SEQUENCE [LARGE SCALE GENOMIC DNA]</scope>
    <source>
        <strain evidence="1 4">426_9</strain>
    </source>
</reference>
<evidence type="ECO:0000313" key="4">
    <source>
        <dbReference type="Proteomes" id="UP000629596"/>
    </source>
</evidence>
<name>A0A3D8HBV3_9BACT</name>
<dbReference type="Pfam" id="PF16476">
    <property type="entry name" value="DUF5053"/>
    <property type="match status" value="1"/>
</dbReference>